<dbReference type="SUPFAM" id="SSF52833">
    <property type="entry name" value="Thioredoxin-like"/>
    <property type="match status" value="1"/>
</dbReference>
<accession>A0ABV7VFM5</accession>
<dbReference type="EMBL" id="JBHRYJ010000001">
    <property type="protein sequence ID" value="MFC3675857.1"/>
    <property type="molecule type" value="Genomic_DNA"/>
</dbReference>
<comment type="catalytic activity">
    <reaction evidence="1">
        <text>2-hydroxychromene-2-carboxylate = (3E)-4-(2-hydroxyphenyl)-2-oxobut-3-enoate</text>
        <dbReference type="Rhea" id="RHEA:27401"/>
        <dbReference type="ChEBI" id="CHEBI:59350"/>
        <dbReference type="ChEBI" id="CHEBI:59353"/>
        <dbReference type="EC" id="5.99.1.4"/>
    </reaction>
</comment>
<comment type="caution">
    <text evidence="3">The sequence shown here is derived from an EMBL/GenBank/DDBJ whole genome shotgun (WGS) entry which is preliminary data.</text>
</comment>
<dbReference type="PANTHER" id="PTHR42943:SF13">
    <property type="entry name" value="GLUTATHIONE S-TRANSFERASE KAPPA-RELATED"/>
    <property type="match status" value="1"/>
</dbReference>
<dbReference type="Gene3D" id="3.40.30.10">
    <property type="entry name" value="Glutaredoxin"/>
    <property type="match status" value="1"/>
</dbReference>
<dbReference type="InterPro" id="IPR014440">
    <property type="entry name" value="HCCAis_GSTk"/>
</dbReference>
<dbReference type="Pfam" id="PF01323">
    <property type="entry name" value="DSBA"/>
    <property type="match status" value="1"/>
</dbReference>
<proteinExistence type="inferred from homology"/>
<dbReference type="CDD" id="cd03022">
    <property type="entry name" value="DsbA_HCCA_Iso"/>
    <property type="match status" value="1"/>
</dbReference>
<reference evidence="4" key="1">
    <citation type="journal article" date="2019" name="Int. J. Syst. Evol. Microbiol.">
        <title>The Global Catalogue of Microorganisms (GCM) 10K type strain sequencing project: providing services to taxonomists for standard genome sequencing and annotation.</title>
        <authorList>
            <consortium name="The Broad Institute Genomics Platform"/>
            <consortium name="The Broad Institute Genome Sequencing Center for Infectious Disease"/>
            <person name="Wu L."/>
            <person name="Ma J."/>
        </authorList>
    </citation>
    <scope>NUCLEOTIDE SEQUENCE [LARGE SCALE GENOMIC DNA]</scope>
    <source>
        <strain evidence="4">KCTC 42182</strain>
    </source>
</reference>
<dbReference type="InterPro" id="IPR044087">
    <property type="entry name" value="NahD-like"/>
</dbReference>
<dbReference type="RefSeq" id="WP_379725216.1">
    <property type="nucleotide sequence ID" value="NZ_JBHRYJ010000001.1"/>
</dbReference>
<feature type="domain" description="DSBA-like thioredoxin" evidence="2">
    <location>
        <begin position="5"/>
        <end position="198"/>
    </location>
</feature>
<dbReference type="InterPro" id="IPR051924">
    <property type="entry name" value="GST_Kappa/NadH"/>
</dbReference>
<dbReference type="GO" id="GO:0016853">
    <property type="term" value="F:isomerase activity"/>
    <property type="evidence" value="ECO:0007669"/>
    <property type="project" value="UniProtKB-KW"/>
</dbReference>
<dbReference type="PANTHER" id="PTHR42943">
    <property type="entry name" value="GLUTATHIONE S-TRANSFERASE KAPPA"/>
    <property type="match status" value="1"/>
</dbReference>
<keyword evidence="4" id="KW-1185">Reference proteome</keyword>
<organism evidence="3 4">
    <name type="scientific">Ferrovibrio xuzhouensis</name>
    <dbReference type="NCBI Taxonomy" id="1576914"/>
    <lineage>
        <taxon>Bacteria</taxon>
        <taxon>Pseudomonadati</taxon>
        <taxon>Pseudomonadota</taxon>
        <taxon>Alphaproteobacteria</taxon>
        <taxon>Rhodospirillales</taxon>
        <taxon>Rhodospirillaceae</taxon>
        <taxon>Ferrovibrio</taxon>
    </lineage>
</organism>
<dbReference type="InterPro" id="IPR001853">
    <property type="entry name" value="DSBA-like_thioredoxin_dom"/>
</dbReference>
<name>A0ABV7VFM5_9PROT</name>
<sequence length="200" mass="22207">MAAHIDYYFTPVSPWAYLGAPRFNAMVEKYGAVVQVMPVDLGRVFSVSGGLPLAKRAPQRQAYRMMELKRWREFLGMPLNLQPKGFPCDAALSSRLIIAARQASQKDALALSYALGRAVWAEERNISDPETLEEILNECSLDPAMLFAAADGAAVKAIYEADTQKAMEIQIFGAPTFELNGELFWGQDRLDFLERALAKA</sequence>
<evidence type="ECO:0000313" key="4">
    <source>
        <dbReference type="Proteomes" id="UP001595711"/>
    </source>
</evidence>
<evidence type="ECO:0000259" key="2">
    <source>
        <dbReference type="Pfam" id="PF01323"/>
    </source>
</evidence>
<dbReference type="EC" id="5.99.1.4" evidence="1"/>
<dbReference type="InterPro" id="IPR036249">
    <property type="entry name" value="Thioredoxin-like_sf"/>
</dbReference>
<gene>
    <name evidence="3" type="ORF">ACFOOQ_09910</name>
</gene>
<dbReference type="Proteomes" id="UP001595711">
    <property type="component" value="Unassembled WGS sequence"/>
</dbReference>
<dbReference type="PIRSF" id="PIRSF006386">
    <property type="entry name" value="HCCAis_GSTk"/>
    <property type="match status" value="1"/>
</dbReference>
<evidence type="ECO:0000313" key="3">
    <source>
        <dbReference type="EMBL" id="MFC3675857.1"/>
    </source>
</evidence>
<evidence type="ECO:0000256" key="1">
    <source>
        <dbReference type="PIRNR" id="PIRNR006386"/>
    </source>
</evidence>
<comment type="similarity">
    <text evidence="1">Belongs to the GST superfamily. NadH family.</text>
</comment>
<keyword evidence="1 3" id="KW-0413">Isomerase</keyword>
<protein>
    <recommendedName>
        <fullName evidence="1">2-hydroxychromene-2-carboxylate isomerase</fullName>
        <ecNumber evidence="1">5.99.1.4</ecNumber>
    </recommendedName>
</protein>